<proteinExistence type="predicted"/>
<accession>Q1Q6X9</accession>
<protein>
    <submittedName>
        <fullName evidence="1">Uncharacterized protein</fullName>
    </submittedName>
</protein>
<reference evidence="1" key="2">
    <citation type="submission" date="2006-01" db="EMBL/GenBank/DDBJ databases">
        <authorList>
            <person name="Genoscope"/>
        </authorList>
    </citation>
    <scope>NUCLEOTIDE SEQUENCE</scope>
</reference>
<evidence type="ECO:0000313" key="3">
    <source>
        <dbReference type="Proteomes" id="UP000501926"/>
    </source>
</evidence>
<gene>
    <name evidence="2" type="ORF">KsCSTR_34890</name>
    <name evidence="1" type="ORF">kuste2575</name>
</gene>
<dbReference type="EMBL" id="CT573071">
    <property type="protein sequence ID" value="CAJ73323.1"/>
    <property type="molecule type" value="Genomic_DNA"/>
</dbReference>
<dbReference type="EMBL" id="CP049055">
    <property type="protein sequence ID" value="QII12868.1"/>
    <property type="molecule type" value="Genomic_DNA"/>
</dbReference>
<evidence type="ECO:0000313" key="2">
    <source>
        <dbReference type="EMBL" id="QII12868.1"/>
    </source>
</evidence>
<reference evidence="1" key="1">
    <citation type="journal article" date="2006" name="Nature">
        <title>Deciphering the evolution and metabolism of an anammox bacterium from a community genome.</title>
        <authorList>
            <person name="Strous M."/>
            <person name="Pelletier E."/>
            <person name="Mangenot S."/>
            <person name="Rattei T."/>
            <person name="Lehner A."/>
            <person name="Taylor M.W."/>
            <person name="Horn M."/>
            <person name="Daims H."/>
            <person name="Bartol-Mavel D."/>
            <person name="Wincker P."/>
            <person name="Barbe V."/>
            <person name="Fonknechten N."/>
            <person name="Vallenet D."/>
            <person name="Segurens B."/>
            <person name="Schenowitz-Truong C."/>
            <person name="Medigue C."/>
            <person name="Collingro A."/>
            <person name="Snel B."/>
            <person name="Dutilh B.E."/>
            <person name="OpDenCamp H.J.M."/>
            <person name="vanDerDrift C."/>
            <person name="Cirpus I."/>
            <person name="vanDePas-Schoonen K.T."/>
            <person name="Harhangi H.R."/>
            <person name="vanNiftrik L."/>
            <person name="Schmid M."/>
            <person name="Keltjens J."/>
            <person name="vanDeVossenberg J."/>
            <person name="Kartal B."/>
            <person name="Meier H."/>
            <person name="Frishman D."/>
            <person name="Huynen M.A."/>
            <person name="Mewes H."/>
            <person name="Weissenbach J."/>
            <person name="Jetten M.S.M."/>
            <person name="Wagner M."/>
            <person name="LePaslier D."/>
        </authorList>
    </citation>
    <scope>NUCLEOTIDE SEQUENCE</scope>
</reference>
<evidence type="ECO:0000313" key="1">
    <source>
        <dbReference type="EMBL" id="CAJ73323.1"/>
    </source>
</evidence>
<dbReference type="Proteomes" id="UP000501926">
    <property type="component" value="Chromosome"/>
</dbReference>
<dbReference type="AlphaFoldDB" id="Q1Q6X9"/>
<organism evidence="1">
    <name type="scientific">Kuenenia stuttgartiensis</name>
    <dbReference type="NCBI Taxonomy" id="174633"/>
    <lineage>
        <taxon>Bacteria</taxon>
        <taxon>Pseudomonadati</taxon>
        <taxon>Planctomycetota</taxon>
        <taxon>Candidatus Brocadiia</taxon>
        <taxon>Candidatus Brocadiales</taxon>
        <taxon>Candidatus Brocadiaceae</taxon>
        <taxon>Candidatus Kuenenia</taxon>
    </lineage>
</organism>
<sequence length="65" mass="7924">MSQPIGMVEWCFLAFSIVPEYYYLYLQHHCLHGKTMEKQHTIYNKLHIKQTPLDRIYRITHENSK</sequence>
<reference evidence="2 3" key="3">
    <citation type="submission" date="2020-02" db="EMBL/GenBank/DDBJ databases">
        <title>Newly sequenced genome of strain CSTR1 showed variability in Candidatus Kuenenia stuttgartiensis genomes.</title>
        <authorList>
            <person name="Ding C."/>
            <person name="Adrian L."/>
        </authorList>
    </citation>
    <scope>NUCLEOTIDE SEQUENCE [LARGE SCALE GENOMIC DNA]</scope>
    <source>
        <strain evidence="2 3">CSTR1</strain>
    </source>
</reference>
<name>Q1Q6X9_KUEST</name>